<name>A0ABV2K7E3_SPOPS</name>
<dbReference type="EMBL" id="JBEPME010000002">
    <property type="protein sequence ID" value="MET3656530.1"/>
    <property type="molecule type" value="Genomic_DNA"/>
</dbReference>
<accession>A0ABV2K7E3</accession>
<dbReference type="InterPro" id="IPR014962">
    <property type="entry name" value="YolD"/>
</dbReference>
<organism evidence="1 2">
    <name type="scientific">Sporosarcina psychrophila</name>
    <name type="common">Bacillus psychrophilus</name>
    <dbReference type="NCBI Taxonomy" id="1476"/>
    <lineage>
        <taxon>Bacteria</taxon>
        <taxon>Bacillati</taxon>
        <taxon>Bacillota</taxon>
        <taxon>Bacilli</taxon>
        <taxon>Bacillales</taxon>
        <taxon>Caryophanaceae</taxon>
        <taxon>Sporosarcina</taxon>
    </lineage>
</organism>
<dbReference type="RefSeq" id="WP_354312807.1">
    <property type="nucleotide sequence ID" value="NZ_JBEPME010000002.1"/>
</dbReference>
<evidence type="ECO:0000313" key="1">
    <source>
        <dbReference type="EMBL" id="MET3656530.1"/>
    </source>
</evidence>
<dbReference type="Pfam" id="PF08863">
    <property type="entry name" value="YolD"/>
    <property type="match status" value="1"/>
</dbReference>
<proteinExistence type="predicted"/>
<comment type="caution">
    <text evidence="1">The sequence shown here is derived from an EMBL/GenBank/DDBJ whole genome shotgun (WGS) entry which is preliminary data.</text>
</comment>
<sequence length="119" mass="14255">MIENIHDRGTKKWTAMMLSEHVRELRIWKDKDNYEERKLDDFDLQAIQYEIEVAQKRECEVHVKSWDKGKVVLHSGVIKEINVEAMWITIDSPFGKDRTSGCNVKNRKQRPIRLWKGRF</sequence>
<keyword evidence="2" id="KW-1185">Reference proteome</keyword>
<dbReference type="Proteomes" id="UP001549104">
    <property type="component" value="Unassembled WGS sequence"/>
</dbReference>
<gene>
    <name evidence="1" type="ORF">ABIC55_001617</name>
</gene>
<reference evidence="1 2" key="1">
    <citation type="submission" date="2024-06" db="EMBL/GenBank/DDBJ databases">
        <title>Sorghum-associated microbial communities from plants grown in Nebraska, USA.</title>
        <authorList>
            <person name="Schachtman D."/>
        </authorList>
    </citation>
    <scope>NUCLEOTIDE SEQUENCE [LARGE SCALE GENOMIC DNA]</scope>
    <source>
        <strain evidence="1 2">1288</strain>
    </source>
</reference>
<protein>
    <recommendedName>
        <fullName evidence="3">YolD-like family protein</fullName>
    </recommendedName>
</protein>
<evidence type="ECO:0000313" key="2">
    <source>
        <dbReference type="Proteomes" id="UP001549104"/>
    </source>
</evidence>
<evidence type="ECO:0008006" key="3">
    <source>
        <dbReference type="Google" id="ProtNLM"/>
    </source>
</evidence>